<evidence type="ECO:0000256" key="1">
    <source>
        <dbReference type="SAM" id="MobiDB-lite"/>
    </source>
</evidence>
<feature type="chain" id="PRO_5045755292" description="Integral membrane protein" evidence="3">
    <location>
        <begin position="29"/>
        <end position="700"/>
    </location>
</feature>
<evidence type="ECO:0000313" key="5">
    <source>
        <dbReference type="Proteomes" id="UP000659223"/>
    </source>
</evidence>
<keyword evidence="2" id="KW-0472">Membrane</keyword>
<feature type="transmembrane region" description="Helical" evidence="2">
    <location>
        <begin position="82"/>
        <end position="110"/>
    </location>
</feature>
<comment type="caution">
    <text evidence="4">The sequence shown here is derived from an EMBL/GenBank/DDBJ whole genome shotgun (WGS) entry which is preliminary data.</text>
</comment>
<evidence type="ECO:0008006" key="6">
    <source>
        <dbReference type="Google" id="ProtNLM"/>
    </source>
</evidence>
<feature type="region of interest" description="Disordered" evidence="1">
    <location>
        <begin position="204"/>
        <end position="227"/>
    </location>
</feature>
<evidence type="ECO:0000256" key="3">
    <source>
        <dbReference type="SAM" id="SignalP"/>
    </source>
</evidence>
<protein>
    <recommendedName>
        <fullName evidence="6">Integral membrane protein</fullName>
    </recommendedName>
</protein>
<keyword evidence="3" id="KW-0732">Signal</keyword>
<feature type="transmembrane region" description="Helical" evidence="2">
    <location>
        <begin position="399"/>
        <end position="417"/>
    </location>
</feature>
<keyword evidence="2" id="KW-0812">Transmembrane</keyword>
<feature type="transmembrane region" description="Helical" evidence="2">
    <location>
        <begin position="364"/>
        <end position="387"/>
    </location>
</feature>
<feature type="transmembrane region" description="Helical" evidence="2">
    <location>
        <begin position="163"/>
        <end position="184"/>
    </location>
</feature>
<feature type="transmembrane region" description="Helical" evidence="2">
    <location>
        <begin position="305"/>
        <end position="327"/>
    </location>
</feature>
<feature type="transmembrane region" description="Helical" evidence="2">
    <location>
        <begin position="333"/>
        <end position="352"/>
    </location>
</feature>
<evidence type="ECO:0000313" key="4">
    <source>
        <dbReference type="EMBL" id="GGY05293.1"/>
    </source>
</evidence>
<dbReference type="Proteomes" id="UP000659223">
    <property type="component" value="Unassembled WGS sequence"/>
</dbReference>
<feature type="region of interest" description="Disordered" evidence="1">
    <location>
        <begin position="528"/>
        <end position="596"/>
    </location>
</feature>
<proteinExistence type="predicted"/>
<evidence type="ECO:0000256" key="2">
    <source>
        <dbReference type="SAM" id="Phobius"/>
    </source>
</evidence>
<accession>A0ABQ2Z9D0</accession>
<feature type="compositionally biased region" description="Low complexity" evidence="1">
    <location>
        <begin position="657"/>
        <end position="668"/>
    </location>
</feature>
<keyword evidence="5" id="KW-1185">Reference proteome</keyword>
<name>A0ABQ2Z9D0_9ACTN</name>
<keyword evidence="2" id="KW-1133">Transmembrane helix</keyword>
<feature type="region of interest" description="Disordered" evidence="1">
    <location>
        <begin position="608"/>
        <end position="700"/>
    </location>
</feature>
<reference evidence="5" key="1">
    <citation type="journal article" date="2019" name="Int. J. Syst. Evol. Microbiol.">
        <title>The Global Catalogue of Microorganisms (GCM) 10K type strain sequencing project: providing services to taxonomists for standard genome sequencing and annotation.</title>
        <authorList>
            <consortium name="The Broad Institute Genomics Platform"/>
            <consortium name="The Broad Institute Genome Sequencing Center for Infectious Disease"/>
            <person name="Wu L."/>
            <person name="Ma J."/>
        </authorList>
    </citation>
    <scope>NUCLEOTIDE SEQUENCE [LARGE SCALE GENOMIC DNA]</scope>
    <source>
        <strain evidence="5">JCM 4586</strain>
    </source>
</reference>
<sequence length="700" mass="72949">MRIPRLRNLAVPVMGALTTLMVTASAAAADDKYAKYKPAGIGSLLPAPHTSYSGAGTLYEQYGDPMLYNLDVQLGWDEFGDWALQFVAVIFMGLTVVLALAAIVVVQWTFKFTSIDKLEDSIAGAISGAAGTVSTTLLPSAMAVGALIAYANHRRNGSSISQLGWVAATAILSISLLTTPKVWIEGLDSIRTIGSNTAMKAASAGMGNETKEPIDTGAEPTYGKDDQDNMLRKSGDAIWRSYVVTPWCVAEFGNLNTCKKYGKDLLDQGSDTKKREEWLKENVSSGNVGDEAVKYRQGHMGHARVMVTMASAVCAALFAVLAVALSFASLASLIGALMLLLAGVVFACLWVIPGRPRQWGVRWFDTLLGFALQSFVSTMVLGCVLVLNTASVTLVGSYGWFASAGISITSAIVAFKFRGIMESIVGVTGATNSAFNAGAMRLARGAGAVAARGGGRAGLWAATKGGGVAGHAARKVGNKAVDAASERFIKRPFRTAQAAKQVSERNAHMDALGVPKGALQRQKFANGKDLAEGPGTAAESQAARRAQKTGSAAPLSAGRAGRAGDLKARTPGSQVQAARKKQREDQLASAKVSRAGAVAGAAAAAKATASRKADSAAQKAAQKGDTGEGGGRSFRSAPAPGSGSSRKRREEEEARRAAAVARGGASSSTLKRVPGKTRSSRASASVIRPPAPQPRRKEER</sequence>
<feature type="signal peptide" evidence="3">
    <location>
        <begin position="1"/>
        <end position="28"/>
    </location>
</feature>
<gene>
    <name evidence="4" type="ORF">GCM10010324_60080</name>
</gene>
<organism evidence="4 5">
    <name type="scientific">Streptomyces hiroshimensis</name>
    <dbReference type="NCBI Taxonomy" id="66424"/>
    <lineage>
        <taxon>Bacteria</taxon>
        <taxon>Bacillati</taxon>
        <taxon>Actinomycetota</taxon>
        <taxon>Actinomycetes</taxon>
        <taxon>Kitasatosporales</taxon>
        <taxon>Streptomycetaceae</taxon>
        <taxon>Streptomyces</taxon>
    </lineage>
</organism>
<feature type="compositionally biased region" description="Low complexity" evidence="1">
    <location>
        <begin position="608"/>
        <end position="623"/>
    </location>
</feature>
<dbReference type="EMBL" id="BMUT01000016">
    <property type="protein sequence ID" value="GGY05293.1"/>
    <property type="molecule type" value="Genomic_DNA"/>
</dbReference>
<feature type="transmembrane region" description="Helical" evidence="2">
    <location>
        <begin position="122"/>
        <end position="151"/>
    </location>
</feature>